<feature type="region of interest" description="Disordered" evidence="1">
    <location>
        <begin position="67"/>
        <end position="91"/>
    </location>
</feature>
<name>D6WJH1_TRICA</name>
<protein>
    <submittedName>
        <fullName evidence="2">Uncharacterized protein</fullName>
    </submittedName>
</protein>
<sequence length="91" mass="10336">MAKQQVGVSKQRVQIGHRRDKSDLECAVLNETNECEIDFNQIIGGSLGHLRRSQWAIGAEDLFADIDPGHEHHFRHNTKLNTKSQNTTKTE</sequence>
<proteinExistence type="predicted"/>
<dbReference type="HOGENOM" id="CLU_2429920_0_0_1"/>
<keyword evidence="3" id="KW-1185">Reference proteome</keyword>
<evidence type="ECO:0000256" key="1">
    <source>
        <dbReference type="SAM" id="MobiDB-lite"/>
    </source>
</evidence>
<organism evidence="2 3">
    <name type="scientific">Tribolium castaneum</name>
    <name type="common">Red flour beetle</name>
    <dbReference type="NCBI Taxonomy" id="7070"/>
    <lineage>
        <taxon>Eukaryota</taxon>
        <taxon>Metazoa</taxon>
        <taxon>Ecdysozoa</taxon>
        <taxon>Arthropoda</taxon>
        <taxon>Hexapoda</taxon>
        <taxon>Insecta</taxon>
        <taxon>Pterygota</taxon>
        <taxon>Neoptera</taxon>
        <taxon>Endopterygota</taxon>
        <taxon>Coleoptera</taxon>
        <taxon>Polyphaga</taxon>
        <taxon>Cucujiformia</taxon>
        <taxon>Tenebrionidae</taxon>
        <taxon>Tenebrionidae incertae sedis</taxon>
        <taxon>Tribolium</taxon>
    </lineage>
</organism>
<dbReference type="Proteomes" id="UP000007266">
    <property type="component" value="Linkage group 5"/>
</dbReference>
<feature type="compositionally biased region" description="Polar residues" evidence="1">
    <location>
        <begin position="79"/>
        <end position="91"/>
    </location>
</feature>
<reference evidence="2 3" key="1">
    <citation type="journal article" date="2008" name="Nature">
        <title>The genome of the model beetle and pest Tribolium castaneum.</title>
        <authorList>
            <consortium name="Tribolium Genome Sequencing Consortium"/>
            <person name="Richards S."/>
            <person name="Gibbs R.A."/>
            <person name="Weinstock G.M."/>
            <person name="Brown S.J."/>
            <person name="Denell R."/>
            <person name="Beeman R.W."/>
            <person name="Gibbs R."/>
            <person name="Beeman R.W."/>
            <person name="Brown S.J."/>
            <person name="Bucher G."/>
            <person name="Friedrich M."/>
            <person name="Grimmelikhuijzen C.J."/>
            <person name="Klingler M."/>
            <person name="Lorenzen M."/>
            <person name="Richards S."/>
            <person name="Roth S."/>
            <person name="Schroder R."/>
            <person name="Tautz D."/>
            <person name="Zdobnov E.M."/>
            <person name="Muzny D."/>
            <person name="Gibbs R.A."/>
            <person name="Weinstock G.M."/>
            <person name="Attaway T."/>
            <person name="Bell S."/>
            <person name="Buhay C.J."/>
            <person name="Chandrabose M.N."/>
            <person name="Chavez D."/>
            <person name="Clerk-Blankenburg K.P."/>
            <person name="Cree A."/>
            <person name="Dao M."/>
            <person name="Davis C."/>
            <person name="Chacko J."/>
            <person name="Dinh H."/>
            <person name="Dugan-Rocha S."/>
            <person name="Fowler G."/>
            <person name="Garner T.T."/>
            <person name="Garnes J."/>
            <person name="Gnirke A."/>
            <person name="Hawes A."/>
            <person name="Hernandez J."/>
            <person name="Hines S."/>
            <person name="Holder M."/>
            <person name="Hume J."/>
            <person name="Jhangiani S.N."/>
            <person name="Joshi V."/>
            <person name="Khan Z.M."/>
            <person name="Jackson L."/>
            <person name="Kovar C."/>
            <person name="Kowis A."/>
            <person name="Lee S."/>
            <person name="Lewis L.R."/>
            <person name="Margolis J."/>
            <person name="Morgan M."/>
            <person name="Nazareth L.V."/>
            <person name="Nguyen N."/>
            <person name="Okwuonu G."/>
            <person name="Parker D."/>
            <person name="Richards S."/>
            <person name="Ruiz S.J."/>
            <person name="Santibanez J."/>
            <person name="Savard J."/>
            <person name="Scherer S.E."/>
            <person name="Schneider B."/>
            <person name="Sodergren E."/>
            <person name="Tautz D."/>
            <person name="Vattahil S."/>
            <person name="Villasana D."/>
            <person name="White C.S."/>
            <person name="Wright R."/>
            <person name="Park Y."/>
            <person name="Beeman R.W."/>
            <person name="Lord J."/>
            <person name="Oppert B."/>
            <person name="Lorenzen M."/>
            <person name="Brown S."/>
            <person name="Wang L."/>
            <person name="Savard J."/>
            <person name="Tautz D."/>
            <person name="Richards S."/>
            <person name="Weinstock G."/>
            <person name="Gibbs R.A."/>
            <person name="Liu Y."/>
            <person name="Worley K."/>
            <person name="Weinstock G."/>
            <person name="Elsik C.G."/>
            <person name="Reese J.T."/>
            <person name="Elhaik E."/>
            <person name="Landan G."/>
            <person name="Graur D."/>
            <person name="Arensburger P."/>
            <person name="Atkinson P."/>
            <person name="Beeman R.W."/>
            <person name="Beidler J."/>
            <person name="Brown S.J."/>
            <person name="Demuth J.P."/>
            <person name="Drury D.W."/>
            <person name="Du Y.Z."/>
            <person name="Fujiwara H."/>
            <person name="Lorenzen M."/>
            <person name="Maselli V."/>
            <person name="Osanai M."/>
            <person name="Park Y."/>
            <person name="Robertson H.M."/>
            <person name="Tu Z."/>
            <person name="Wang J.J."/>
            <person name="Wang S."/>
            <person name="Richards S."/>
            <person name="Song H."/>
            <person name="Zhang L."/>
            <person name="Sodergren E."/>
            <person name="Werner D."/>
            <person name="Stanke M."/>
            <person name="Morgenstern B."/>
            <person name="Solovyev V."/>
            <person name="Kosarev P."/>
            <person name="Brown G."/>
            <person name="Chen H.C."/>
            <person name="Ermolaeva O."/>
            <person name="Hlavina W."/>
            <person name="Kapustin Y."/>
            <person name="Kiryutin B."/>
            <person name="Kitts P."/>
            <person name="Maglott D."/>
            <person name="Pruitt K."/>
            <person name="Sapojnikov V."/>
            <person name="Souvorov A."/>
            <person name="Mackey A.J."/>
            <person name="Waterhouse R.M."/>
            <person name="Wyder S."/>
            <person name="Zdobnov E.M."/>
            <person name="Zdobnov E.M."/>
            <person name="Wyder S."/>
            <person name="Kriventseva E.V."/>
            <person name="Kadowaki T."/>
            <person name="Bork P."/>
            <person name="Aranda M."/>
            <person name="Bao R."/>
            <person name="Beermann A."/>
            <person name="Berns N."/>
            <person name="Bolognesi R."/>
            <person name="Bonneton F."/>
            <person name="Bopp D."/>
            <person name="Brown S.J."/>
            <person name="Bucher G."/>
            <person name="Butts T."/>
            <person name="Chaumot A."/>
            <person name="Denell R.E."/>
            <person name="Ferrier D.E."/>
            <person name="Friedrich M."/>
            <person name="Gordon C.M."/>
            <person name="Jindra M."/>
            <person name="Klingler M."/>
            <person name="Lan Q."/>
            <person name="Lattorff H.M."/>
            <person name="Laudet V."/>
            <person name="von Levetsow C."/>
            <person name="Liu Z."/>
            <person name="Lutz R."/>
            <person name="Lynch J.A."/>
            <person name="da Fonseca R.N."/>
            <person name="Posnien N."/>
            <person name="Reuter R."/>
            <person name="Roth S."/>
            <person name="Savard J."/>
            <person name="Schinko J.B."/>
            <person name="Schmitt C."/>
            <person name="Schoppmeier M."/>
            <person name="Schroder R."/>
            <person name="Shippy T.D."/>
            <person name="Simonnet F."/>
            <person name="Marques-Souza H."/>
            <person name="Tautz D."/>
            <person name="Tomoyasu Y."/>
            <person name="Trauner J."/>
            <person name="Van der Zee M."/>
            <person name="Vervoort M."/>
            <person name="Wittkopp N."/>
            <person name="Wimmer E.A."/>
            <person name="Yang X."/>
            <person name="Jones A.K."/>
            <person name="Sattelle D.B."/>
            <person name="Ebert P.R."/>
            <person name="Nelson D."/>
            <person name="Scott J.G."/>
            <person name="Beeman R.W."/>
            <person name="Muthukrishnan S."/>
            <person name="Kramer K.J."/>
            <person name="Arakane Y."/>
            <person name="Beeman R.W."/>
            <person name="Zhu Q."/>
            <person name="Hogenkamp D."/>
            <person name="Dixit R."/>
            <person name="Oppert B."/>
            <person name="Jiang H."/>
            <person name="Zou Z."/>
            <person name="Marshall J."/>
            <person name="Elpidina E."/>
            <person name="Vinokurov K."/>
            <person name="Oppert C."/>
            <person name="Zou Z."/>
            <person name="Evans J."/>
            <person name="Lu Z."/>
            <person name="Zhao P."/>
            <person name="Sumathipala N."/>
            <person name="Altincicek B."/>
            <person name="Vilcinskas A."/>
            <person name="Williams M."/>
            <person name="Hultmark D."/>
            <person name="Hetru C."/>
            <person name="Jiang H."/>
            <person name="Grimmelikhuijzen C.J."/>
            <person name="Hauser F."/>
            <person name="Cazzamali G."/>
            <person name="Williamson M."/>
            <person name="Park Y."/>
            <person name="Li B."/>
            <person name="Tanaka Y."/>
            <person name="Predel R."/>
            <person name="Neupert S."/>
            <person name="Schachtner J."/>
            <person name="Verleyen P."/>
            <person name="Raible F."/>
            <person name="Bork P."/>
            <person name="Friedrich M."/>
            <person name="Walden K.K."/>
            <person name="Robertson H.M."/>
            <person name="Angeli S."/>
            <person name="Foret S."/>
            <person name="Bucher G."/>
            <person name="Schuetz S."/>
            <person name="Maleszka R."/>
            <person name="Wimmer E.A."/>
            <person name="Beeman R.W."/>
            <person name="Lorenzen M."/>
            <person name="Tomoyasu Y."/>
            <person name="Miller S.C."/>
            <person name="Grossmann D."/>
            <person name="Bucher G."/>
        </authorList>
    </citation>
    <scope>NUCLEOTIDE SEQUENCE [LARGE SCALE GENOMIC DNA]</scope>
    <source>
        <strain evidence="2 3">Georgia GA2</strain>
    </source>
</reference>
<dbReference type="InParanoid" id="D6WJH1"/>
<accession>D6WJH1</accession>
<evidence type="ECO:0000313" key="3">
    <source>
        <dbReference type="Proteomes" id="UP000007266"/>
    </source>
</evidence>
<dbReference type="AlphaFoldDB" id="D6WJH1"/>
<gene>
    <name evidence="2" type="primary">GLEAN_13778</name>
    <name evidence="2" type="ORF">TcasGA2_TC013778</name>
</gene>
<reference evidence="2 3" key="2">
    <citation type="journal article" date="2010" name="Nucleic Acids Res.">
        <title>BeetleBase in 2010: revisions to provide comprehensive genomic information for Tribolium castaneum.</title>
        <authorList>
            <person name="Kim H.S."/>
            <person name="Murphy T."/>
            <person name="Xia J."/>
            <person name="Caragea D."/>
            <person name="Park Y."/>
            <person name="Beeman R.W."/>
            <person name="Lorenzen M.D."/>
            <person name="Butcher S."/>
            <person name="Manak J.R."/>
            <person name="Brown S.J."/>
        </authorList>
    </citation>
    <scope>GENOME REANNOTATION</scope>
    <source>
        <strain evidence="2 3">Georgia GA2</strain>
    </source>
</reference>
<dbReference type="EMBL" id="KQ971342">
    <property type="protein sequence ID" value="EFA03676.1"/>
    <property type="molecule type" value="Genomic_DNA"/>
</dbReference>
<evidence type="ECO:0000313" key="2">
    <source>
        <dbReference type="EMBL" id="EFA03676.1"/>
    </source>
</evidence>